<dbReference type="HOGENOM" id="CLU_2559833_0_0_1"/>
<proteinExistence type="predicted"/>
<dbReference type="AlphaFoldDB" id="A0A0D0BUK2"/>
<keyword evidence="2" id="KW-1185">Reference proteome</keyword>
<gene>
    <name evidence="1" type="ORF">CY34DRAFT_800051</name>
</gene>
<organism evidence="1 2">
    <name type="scientific">Suillus luteus UH-Slu-Lm8-n1</name>
    <dbReference type="NCBI Taxonomy" id="930992"/>
    <lineage>
        <taxon>Eukaryota</taxon>
        <taxon>Fungi</taxon>
        <taxon>Dikarya</taxon>
        <taxon>Basidiomycota</taxon>
        <taxon>Agaricomycotina</taxon>
        <taxon>Agaricomycetes</taxon>
        <taxon>Agaricomycetidae</taxon>
        <taxon>Boletales</taxon>
        <taxon>Suillineae</taxon>
        <taxon>Suillaceae</taxon>
        <taxon>Suillus</taxon>
    </lineage>
</organism>
<evidence type="ECO:0000313" key="2">
    <source>
        <dbReference type="Proteomes" id="UP000054485"/>
    </source>
</evidence>
<dbReference type="InParanoid" id="A0A0D0BUK2"/>
<accession>A0A0D0BUK2</accession>
<reference evidence="1 2" key="1">
    <citation type="submission" date="2014-04" db="EMBL/GenBank/DDBJ databases">
        <authorList>
            <consortium name="DOE Joint Genome Institute"/>
            <person name="Kuo A."/>
            <person name="Ruytinx J."/>
            <person name="Rineau F."/>
            <person name="Colpaert J."/>
            <person name="Kohler A."/>
            <person name="Nagy L.G."/>
            <person name="Floudas D."/>
            <person name="Copeland A."/>
            <person name="Barry K.W."/>
            <person name="Cichocki N."/>
            <person name="Veneault-Fourrey C."/>
            <person name="LaButti K."/>
            <person name="Lindquist E.A."/>
            <person name="Lipzen A."/>
            <person name="Lundell T."/>
            <person name="Morin E."/>
            <person name="Murat C."/>
            <person name="Sun H."/>
            <person name="Tunlid A."/>
            <person name="Henrissat B."/>
            <person name="Grigoriev I.V."/>
            <person name="Hibbett D.S."/>
            <person name="Martin F."/>
            <person name="Nordberg H.P."/>
            <person name="Cantor M.N."/>
            <person name="Hua S.X."/>
        </authorList>
    </citation>
    <scope>NUCLEOTIDE SEQUENCE [LARGE SCALE GENOMIC DNA]</scope>
    <source>
        <strain evidence="1 2">UH-Slu-Lm8-n1</strain>
    </source>
</reference>
<evidence type="ECO:0000313" key="1">
    <source>
        <dbReference type="EMBL" id="KIK46713.1"/>
    </source>
</evidence>
<dbReference type="Proteomes" id="UP000054485">
    <property type="component" value="Unassembled WGS sequence"/>
</dbReference>
<sequence>MIFHLLNSIGGLSGPISSIRANNINGIVEFAVCDVIYPIRLGMHMARFISMGALMASRRSPVMHSKVTSGDINSPAKKCDIP</sequence>
<protein>
    <submittedName>
        <fullName evidence="1">Uncharacterized protein</fullName>
    </submittedName>
</protein>
<name>A0A0D0BUK2_9AGAM</name>
<dbReference type="EMBL" id="KN835155">
    <property type="protein sequence ID" value="KIK46713.1"/>
    <property type="molecule type" value="Genomic_DNA"/>
</dbReference>
<reference evidence="2" key="2">
    <citation type="submission" date="2015-01" db="EMBL/GenBank/DDBJ databases">
        <title>Evolutionary Origins and Diversification of the Mycorrhizal Mutualists.</title>
        <authorList>
            <consortium name="DOE Joint Genome Institute"/>
            <consortium name="Mycorrhizal Genomics Consortium"/>
            <person name="Kohler A."/>
            <person name="Kuo A."/>
            <person name="Nagy L.G."/>
            <person name="Floudas D."/>
            <person name="Copeland A."/>
            <person name="Barry K.W."/>
            <person name="Cichocki N."/>
            <person name="Veneault-Fourrey C."/>
            <person name="LaButti K."/>
            <person name="Lindquist E.A."/>
            <person name="Lipzen A."/>
            <person name="Lundell T."/>
            <person name="Morin E."/>
            <person name="Murat C."/>
            <person name="Riley R."/>
            <person name="Ohm R."/>
            <person name="Sun H."/>
            <person name="Tunlid A."/>
            <person name="Henrissat B."/>
            <person name="Grigoriev I.V."/>
            <person name="Hibbett D.S."/>
            <person name="Martin F."/>
        </authorList>
    </citation>
    <scope>NUCLEOTIDE SEQUENCE [LARGE SCALE GENOMIC DNA]</scope>
    <source>
        <strain evidence="2">UH-Slu-Lm8-n1</strain>
    </source>
</reference>